<evidence type="ECO:0000256" key="1">
    <source>
        <dbReference type="ARBA" id="ARBA00008791"/>
    </source>
</evidence>
<dbReference type="InterPro" id="IPR006016">
    <property type="entry name" value="UspA"/>
</dbReference>
<evidence type="ECO:0000259" key="2">
    <source>
        <dbReference type="Pfam" id="PF00582"/>
    </source>
</evidence>
<reference evidence="4" key="1">
    <citation type="journal article" date="2019" name="Int. J. Syst. Evol. Microbiol.">
        <title>The Global Catalogue of Microorganisms (GCM) 10K type strain sequencing project: providing services to taxonomists for standard genome sequencing and annotation.</title>
        <authorList>
            <consortium name="The Broad Institute Genomics Platform"/>
            <consortium name="The Broad Institute Genome Sequencing Center for Infectious Disease"/>
            <person name="Wu L."/>
            <person name="Ma J."/>
        </authorList>
    </citation>
    <scope>NUCLEOTIDE SEQUENCE [LARGE SCALE GENOMIC DNA]</scope>
    <source>
        <strain evidence="4">JCM 11496</strain>
    </source>
</reference>
<dbReference type="Gene3D" id="3.40.50.620">
    <property type="entry name" value="HUPs"/>
    <property type="match status" value="1"/>
</dbReference>
<accession>A0ABW4Q5J6</accession>
<dbReference type="PANTHER" id="PTHR46553:SF3">
    <property type="entry name" value="ADENINE NUCLEOTIDE ALPHA HYDROLASES-LIKE SUPERFAMILY PROTEIN"/>
    <property type="match status" value="1"/>
</dbReference>
<comment type="caution">
    <text evidence="3">The sequence shown here is derived from an EMBL/GenBank/DDBJ whole genome shotgun (WGS) entry which is preliminary data.</text>
</comment>
<dbReference type="InterPro" id="IPR014729">
    <property type="entry name" value="Rossmann-like_a/b/a_fold"/>
</dbReference>
<dbReference type="Pfam" id="PF00582">
    <property type="entry name" value="Usp"/>
    <property type="match status" value="1"/>
</dbReference>
<dbReference type="RefSeq" id="WP_343880485.1">
    <property type="nucleotide sequence ID" value="NZ_BAAAIJ010000047.1"/>
</dbReference>
<name>A0ABW4Q5J6_9MICC</name>
<keyword evidence="4" id="KW-1185">Reference proteome</keyword>
<dbReference type="Proteomes" id="UP001597307">
    <property type="component" value="Unassembled WGS sequence"/>
</dbReference>
<comment type="similarity">
    <text evidence="1">Belongs to the universal stress protein A family.</text>
</comment>
<gene>
    <name evidence="3" type="ORF">ACFSFX_04925</name>
</gene>
<sequence length="152" mass="15998">MEASTSPRIVVGVDGSEQSIAALRFARKIAPPFNAVIQAVSTWDYPPEYAGYVPMGSDNFEEITHKHLDTAVESAFGDDPPEGLEKIVLFSHPSKGLVKAAEGAVMLVLGRRGHGTFRGLLMGSVSGACVAHAKCPVLVVEGAAGEMPKDHA</sequence>
<proteinExistence type="inferred from homology"/>
<organism evidence="3 4">
    <name type="scientific">Arthrobacter flavus</name>
    <dbReference type="NCBI Taxonomy" id="95172"/>
    <lineage>
        <taxon>Bacteria</taxon>
        <taxon>Bacillati</taxon>
        <taxon>Actinomycetota</taxon>
        <taxon>Actinomycetes</taxon>
        <taxon>Micrococcales</taxon>
        <taxon>Micrococcaceae</taxon>
        <taxon>Arthrobacter</taxon>
    </lineage>
</organism>
<dbReference type="SUPFAM" id="SSF52402">
    <property type="entry name" value="Adenine nucleotide alpha hydrolases-like"/>
    <property type="match status" value="1"/>
</dbReference>
<feature type="domain" description="UspA" evidence="2">
    <location>
        <begin position="8"/>
        <end position="140"/>
    </location>
</feature>
<evidence type="ECO:0000313" key="4">
    <source>
        <dbReference type="Proteomes" id="UP001597307"/>
    </source>
</evidence>
<dbReference type="CDD" id="cd00293">
    <property type="entry name" value="USP-like"/>
    <property type="match status" value="1"/>
</dbReference>
<dbReference type="EMBL" id="JBHUGA010000011">
    <property type="protein sequence ID" value="MFD1845935.1"/>
    <property type="molecule type" value="Genomic_DNA"/>
</dbReference>
<protein>
    <submittedName>
        <fullName evidence="3">Universal stress protein</fullName>
    </submittedName>
</protein>
<evidence type="ECO:0000313" key="3">
    <source>
        <dbReference type="EMBL" id="MFD1845935.1"/>
    </source>
</evidence>
<dbReference type="PANTHER" id="PTHR46553">
    <property type="entry name" value="ADENINE NUCLEOTIDE ALPHA HYDROLASES-LIKE SUPERFAMILY PROTEIN"/>
    <property type="match status" value="1"/>
</dbReference>
<dbReference type="PRINTS" id="PR01438">
    <property type="entry name" value="UNVRSLSTRESS"/>
</dbReference>
<dbReference type="InterPro" id="IPR006015">
    <property type="entry name" value="Universal_stress_UspA"/>
</dbReference>